<evidence type="ECO:0000313" key="1">
    <source>
        <dbReference type="EMBL" id="GIY10834.1"/>
    </source>
</evidence>
<evidence type="ECO:0000313" key="2">
    <source>
        <dbReference type="Proteomes" id="UP001054945"/>
    </source>
</evidence>
<dbReference type="Proteomes" id="UP001054945">
    <property type="component" value="Unassembled WGS sequence"/>
</dbReference>
<accession>A0AAV4QND0</accession>
<dbReference type="AlphaFoldDB" id="A0AAV4QND0"/>
<dbReference type="EMBL" id="BPLR01006567">
    <property type="protein sequence ID" value="GIY10834.1"/>
    <property type="molecule type" value="Genomic_DNA"/>
</dbReference>
<comment type="caution">
    <text evidence="1">The sequence shown here is derived from an EMBL/GenBank/DDBJ whole genome shotgun (WGS) entry which is preliminary data.</text>
</comment>
<proteinExistence type="predicted"/>
<name>A0AAV4QND0_CAEEX</name>
<keyword evidence="2" id="KW-1185">Reference proteome</keyword>
<protein>
    <submittedName>
        <fullName evidence="1">Uncharacterized protein</fullName>
    </submittedName>
</protein>
<sequence>MINAKFIIKIIAKFKFQLKLQSIIITHVAQPFVLEELSKQETIDSLSCRPSTKLSARHRFPHVNDNCRKRKKKKKETKLLYSSTTWGGRGME</sequence>
<gene>
    <name evidence="1" type="ORF">CEXT_436431</name>
</gene>
<organism evidence="1 2">
    <name type="scientific">Caerostris extrusa</name>
    <name type="common">Bark spider</name>
    <name type="synonym">Caerostris bankana</name>
    <dbReference type="NCBI Taxonomy" id="172846"/>
    <lineage>
        <taxon>Eukaryota</taxon>
        <taxon>Metazoa</taxon>
        <taxon>Ecdysozoa</taxon>
        <taxon>Arthropoda</taxon>
        <taxon>Chelicerata</taxon>
        <taxon>Arachnida</taxon>
        <taxon>Araneae</taxon>
        <taxon>Araneomorphae</taxon>
        <taxon>Entelegynae</taxon>
        <taxon>Araneoidea</taxon>
        <taxon>Araneidae</taxon>
        <taxon>Caerostris</taxon>
    </lineage>
</organism>
<reference evidence="1 2" key="1">
    <citation type="submission" date="2021-06" db="EMBL/GenBank/DDBJ databases">
        <title>Caerostris extrusa draft genome.</title>
        <authorList>
            <person name="Kono N."/>
            <person name="Arakawa K."/>
        </authorList>
    </citation>
    <scope>NUCLEOTIDE SEQUENCE [LARGE SCALE GENOMIC DNA]</scope>
</reference>